<dbReference type="Proteomes" id="UP000289340">
    <property type="component" value="Chromosome 5"/>
</dbReference>
<sequence>MWHPKKANTKYVEVYAGEDPLSPLSPSPIIGTKELHASLNYLSTIKSSYRVLSFYSCSHMHISRATQNDSKVRSRKVFASS</sequence>
<dbReference type="EMBL" id="QZWG01000005">
    <property type="protein sequence ID" value="RZC12167.1"/>
    <property type="molecule type" value="Genomic_DNA"/>
</dbReference>
<keyword evidence="2" id="KW-1185">Reference proteome</keyword>
<organism evidence="1 2">
    <name type="scientific">Glycine soja</name>
    <name type="common">Wild soybean</name>
    <dbReference type="NCBI Taxonomy" id="3848"/>
    <lineage>
        <taxon>Eukaryota</taxon>
        <taxon>Viridiplantae</taxon>
        <taxon>Streptophyta</taxon>
        <taxon>Embryophyta</taxon>
        <taxon>Tracheophyta</taxon>
        <taxon>Spermatophyta</taxon>
        <taxon>Magnoliopsida</taxon>
        <taxon>eudicotyledons</taxon>
        <taxon>Gunneridae</taxon>
        <taxon>Pentapetalae</taxon>
        <taxon>rosids</taxon>
        <taxon>fabids</taxon>
        <taxon>Fabales</taxon>
        <taxon>Fabaceae</taxon>
        <taxon>Papilionoideae</taxon>
        <taxon>50 kb inversion clade</taxon>
        <taxon>NPAAA clade</taxon>
        <taxon>indigoferoid/millettioid clade</taxon>
        <taxon>Phaseoleae</taxon>
        <taxon>Glycine</taxon>
        <taxon>Glycine subgen. Soja</taxon>
    </lineage>
</organism>
<name>A0A445KMN1_GLYSO</name>
<protein>
    <submittedName>
        <fullName evidence="1">Uncharacterized protein</fullName>
    </submittedName>
</protein>
<reference evidence="1 2" key="1">
    <citation type="submission" date="2018-09" db="EMBL/GenBank/DDBJ databases">
        <title>A high-quality reference genome of wild soybean provides a powerful tool to mine soybean genomes.</title>
        <authorList>
            <person name="Xie M."/>
            <person name="Chung C.Y.L."/>
            <person name="Li M.-W."/>
            <person name="Wong F.-L."/>
            <person name="Chan T.-F."/>
            <person name="Lam H.-M."/>
        </authorList>
    </citation>
    <scope>NUCLEOTIDE SEQUENCE [LARGE SCALE GENOMIC DNA]</scope>
    <source>
        <strain evidence="2">cv. W05</strain>
        <tissue evidence="1">Hypocotyl of etiolated seedlings</tissue>
    </source>
</reference>
<accession>A0A445KMN1</accession>
<comment type="caution">
    <text evidence="1">The sequence shown here is derived from an EMBL/GenBank/DDBJ whole genome shotgun (WGS) entry which is preliminary data.</text>
</comment>
<gene>
    <name evidence="1" type="ORF">D0Y65_012112</name>
</gene>
<evidence type="ECO:0000313" key="2">
    <source>
        <dbReference type="Proteomes" id="UP000289340"/>
    </source>
</evidence>
<evidence type="ECO:0000313" key="1">
    <source>
        <dbReference type="EMBL" id="RZC12167.1"/>
    </source>
</evidence>
<proteinExistence type="predicted"/>
<dbReference type="AlphaFoldDB" id="A0A445KMN1"/>